<dbReference type="Pfam" id="PF02839">
    <property type="entry name" value="CBM_5_12"/>
    <property type="match status" value="1"/>
</dbReference>
<comment type="caution">
    <text evidence="4">The sequence shown here is derived from an EMBL/GenBank/DDBJ whole genome shotgun (WGS) entry which is preliminary data.</text>
</comment>
<name>A0A2W2CEU8_9ACTN</name>
<proteinExistence type="predicted"/>
<dbReference type="SMART" id="SM00495">
    <property type="entry name" value="ChtBD3"/>
    <property type="match status" value="1"/>
</dbReference>
<evidence type="ECO:0000259" key="3">
    <source>
        <dbReference type="SMART" id="SM00495"/>
    </source>
</evidence>
<dbReference type="GO" id="GO:0005576">
    <property type="term" value="C:extracellular region"/>
    <property type="evidence" value="ECO:0007669"/>
    <property type="project" value="InterPro"/>
</dbReference>
<dbReference type="GO" id="GO:0004553">
    <property type="term" value="F:hydrolase activity, hydrolyzing O-glycosyl compounds"/>
    <property type="evidence" value="ECO:0007669"/>
    <property type="project" value="InterPro"/>
</dbReference>
<keyword evidence="1" id="KW-0378">Hydrolase</keyword>
<keyword evidence="5" id="KW-1185">Reference proteome</keyword>
<dbReference type="SUPFAM" id="SSF51055">
    <property type="entry name" value="Carbohydrate binding domain"/>
    <property type="match status" value="1"/>
</dbReference>
<reference evidence="4 5" key="1">
    <citation type="submission" date="2018-01" db="EMBL/GenBank/DDBJ databases">
        <title>Draft genome sequence of Salinispora sp. 13K206.</title>
        <authorList>
            <person name="Sahin N."/>
            <person name="Saygin H."/>
            <person name="Ay H."/>
        </authorList>
    </citation>
    <scope>NUCLEOTIDE SEQUENCE [LARGE SCALE GENOMIC DNA]</scope>
    <source>
        <strain evidence="4 5">13K206</strain>
    </source>
</reference>
<dbReference type="InterPro" id="IPR003610">
    <property type="entry name" value="CBM5/12"/>
</dbReference>
<dbReference type="AlphaFoldDB" id="A0A2W2CEU8"/>
<evidence type="ECO:0000313" key="5">
    <source>
        <dbReference type="Proteomes" id="UP000248749"/>
    </source>
</evidence>
<evidence type="ECO:0000256" key="1">
    <source>
        <dbReference type="ARBA" id="ARBA00022801"/>
    </source>
</evidence>
<dbReference type="InterPro" id="IPR036573">
    <property type="entry name" value="CBM_sf_5/12"/>
</dbReference>
<accession>A0A2W2CEU8</accession>
<dbReference type="GO" id="GO:0030246">
    <property type="term" value="F:carbohydrate binding"/>
    <property type="evidence" value="ECO:0007669"/>
    <property type="project" value="InterPro"/>
</dbReference>
<dbReference type="GO" id="GO:0005975">
    <property type="term" value="P:carbohydrate metabolic process"/>
    <property type="evidence" value="ECO:0007669"/>
    <property type="project" value="InterPro"/>
</dbReference>
<protein>
    <recommendedName>
        <fullName evidence="3">Chitin-binding type-3 domain-containing protein</fullName>
    </recommendedName>
</protein>
<evidence type="ECO:0000256" key="2">
    <source>
        <dbReference type="SAM" id="MobiDB-lite"/>
    </source>
</evidence>
<evidence type="ECO:0000313" key="4">
    <source>
        <dbReference type="EMBL" id="PZF86807.1"/>
    </source>
</evidence>
<feature type="domain" description="Chitin-binding type-3" evidence="3">
    <location>
        <begin position="57"/>
        <end position="103"/>
    </location>
</feature>
<feature type="compositionally biased region" description="Low complexity" evidence="2">
    <location>
        <begin position="30"/>
        <end position="42"/>
    </location>
</feature>
<dbReference type="Gene3D" id="2.10.10.20">
    <property type="entry name" value="Carbohydrate-binding module superfamily 5/12"/>
    <property type="match status" value="1"/>
</dbReference>
<feature type="region of interest" description="Disordered" evidence="2">
    <location>
        <begin position="29"/>
        <end position="56"/>
    </location>
</feature>
<organism evidence="4 5">
    <name type="scientific">Micromonospora deserti</name>
    <dbReference type="NCBI Taxonomy" id="2070366"/>
    <lineage>
        <taxon>Bacteria</taxon>
        <taxon>Bacillati</taxon>
        <taxon>Actinomycetota</taxon>
        <taxon>Actinomycetes</taxon>
        <taxon>Micromonosporales</taxon>
        <taxon>Micromonosporaceae</taxon>
        <taxon>Micromonospora</taxon>
    </lineage>
</organism>
<sequence>MQRPGIVERPPLAIGPGVAVRRDRLPVVVPSASPSASPSTSPSAPPSASPSTSPGAYQAWAPNTAYAVGARVTYDGRAYQCRQAHTSITGWEPPNVAALWQAL</sequence>
<gene>
    <name evidence="4" type="ORF">C1I99_28610</name>
</gene>
<dbReference type="CDD" id="cd12214">
    <property type="entry name" value="ChiA1_BD"/>
    <property type="match status" value="1"/>
</dbReference>
<dbReference type="EMBL" id="POUB01000341">
    <property type="protein sequence ID" value="PZF86807.1"/>
    <property type="molecule type" value="Genomic_DNA"/>
</dbReference>
<dbReference type="Proteomes" id="UP000248749">
    <property type="component" value="Unassembled WGS sequence"/>
</dbReference>